<reference evidence="1" key="1">
    <citation type="journal article" date="2021" name="Proc. Natl. Acad. Sci. U.S.A.">
        <title>A Catalog of Tens of Thousands of Viruses from Human Metagenomes Reveals Hidden Associations with Chronic Diseases.</title>
        <authorList>
            <person name="Tisza M.J."/>
            <person name="Buck C.B."/>
        </authorList>
    </citation>
    <scope>NUCLEOTIDE SEQUENCE</scope>
    <source>
        <strain evidence="1">CtVeR24</strain>
    </source>
</reference>
<protein>
    <submittedName>
        <fullName evidence="1">Uncharacterized protein</fullName>
    </submittedName>
</protein>
<sequence length="1564" mass="180691">MIRIEHIAFEFTAPDEAFSRGLYADWDDFCQRCFECVVEEYLASYGDDRTLHELGRLDLNLGNIPEEDFYNEFPRRLREELLKVLPPLYGSQAQADSANAADSRSLNLLFYLDHGYLLSEWTDVDFRVQEDLDWLSNHSSVSYDAFIRKAALLCLKQEHALRRLTDQLEQEQSLFDLYVAALSEPSVGQAEKRRLLALLLEMRPNIPIRFVHETNDDTRLQGMSILLDTLSVRQLIRTETKEHAEVDLPPYWHYLYEWLIQYYPYNGIAMFGGKTEFTRHLHHRLLTFIHKRNGTPYLSKAELTVNFLLEIFGSAYYKDVLNAIYLLQPHNPDGSPIYDHYFNRELYHMFLRLSLLQLPEAIQEGATADESQEKTKEIQGLTEPEGVTALLTDTHTDDKEKHTLLSSFAQSHPEILIQWLQSEGVKKTELLSVLARLADKDVLDRLLASLSFTVWEQFTKAESHLRTYKPEILWLKEVTEATWSSAWRKSVLAWIGSKHYSLPEEESIRRLLLVFRNGLGGTANKKITDDGTGRGHEKDMEKLSAAIRSEIRQPSYDQVDTEELIQILKDPSRSDAYKRMLWTMLVREQPEAVIQWLQSAYAKDNTLLPFLAELAENATVNRLLSAYSLAVFEAWGNIRNYLERQKDNITWLKGISEPQQASAFRLSTLYLLASSIPEQADDVKNILSLIYREVTGSDKNENAAVDALAHELEEAGNQDIVCTNSDDLQDLHRIMHATNLSELVKRRVIAIYWDNHRDDFIEAVRLLQEQDMLDEVVEQSGHHIWENILYQTLQQAISMEKASALMPLYKWLITHEAFLSSRYYPADASHSFRAGLLLGTIRLAQGGNEMSLKEAVPFLLASLFYGNSLLFILKQLEQDSVSEIPGAPDAEQILFLLNMTFGAQSHDISSLYKEWSHRRKDTSNILQRLFESCWNTAEGFATWINDSSIPITSKRELLRLAAYEKPQEWMQLLRALPFESRTFTSLEPLTTTQELLGSMTKMNFHQANVLSRIMERLSQSTTSLPSSLIHSHTSLESFMRKALLAYLQNPETLSRTLSEKEIADTFFRYLRLAATGKEQDDTDSIQWQQLTQTITDDNPNKSNGLPKEELLQALKQPSVSRTALRQSLACLMDKHSEDLCAWLAQEADEDDIAQMAEVTDPMLIEYWTDFLMLTPGFAYPDAFRQLIDWLQTQMTVTELATALFLYVKEHDWKTCTPAQMETYFFSQLYGQTDILPPVETLADKNLPENIRKRLFRQYLYFRPEKLLAFLRETVSRNTLPLNEWLQWTATSDWLYLAASLSLSKAELLQQITDNLSLPEEERRITLATYLVHSDTEEWPYATPQETVSDFIGMLPSMQDGDAEKKEKAVRRMEAKLALSETKTVIPETQPEILKIENAGLCLLAPWFVRLFAMLGYLDEEKKQFRNTASKVRAIFLLQYLVCGKEKSWRETELTFNRLLTALPGHIPLPRHLSLSDEERQTADNMVAGVKANWPQMNGTSVEGFRSSFLTRKGRLEQKEEHWLLTVEEKAYDILLETIPWGFRQIRLPWIKKYVQVKWHEQQIF</sequence>
<evidence type="ECO:0000313" key="1">
    <source>
        <dbReference type="EMBL" id="DAF55642.1"/>
    </source>
</evidence>
<dbReference type="InterPro" id="IPR045538">
    <property type="entry name" value="CIS_TMP"/>
</dbReference>
<dbReference type="Pfam" id="PF19268">
    <property type="entry name" value="CIS_TMP"/>
    <property type="match status" value="2"/>
</dbReference>
<name>A0A8S5SYM4_9CAUD</name>
<organism evidence="1">
    <name type="scientific">Myoviridae sp. ctVeR24</name>
    <dbReference type="NCBI Taxonomy" id="2827689"/>
    <lineage>
        <taxon>Viruses</taxon>
        <taxon>Duplodnaviria</taxon>
        <taxon>Heunggongvirae</taxon>
        <taxon>Uroviricota</taxon>
        <taxon>Caudoviricetes</taxon>
    </lineage>
</organism>
<proteinExistence type="predicted"/>
<accession>A0A8S5SYM4</accession>
<dbReference type="EMBL" id="BK032695">
    <property type="protein sequence ID" value="DAF55642.1"/>
    <property type="molecule type" value="Genomic_DNA"/>
</dbReference>